<feature type="compositionally biased region" description="Low complexity" evidence="1">
    <location>
        <begin position="75"/>
        <end position="87"/>
    </location>
</feature>
<comment type="caution">
    <text evidence="2">The sequence shown here is derived from an EMBL/GenBank/DDBJ whole genome shotgun (WGS) entry which is preliminary data.</text>
</comment>
<evidence type="ECO:0000256" key="1">
    <source>
        <dbReference type="SAM" id="MobiDB-lite"/>
    </source>
</evidence>
<gene>
    <name evidence="2" type="ORF">Dcar01_02415</name>
</gene>
<reference evidence="2 3" key="1">
    <citation type="submission" date="2024-02" db="EMBL/GenBank/DDBJ databases">
        <title>Deinococcus carri NBRC 110142.</title>
        <authorList>
            <person name="Ichikawa N."/>
            <person name="Katano-Makiyama Y."/>
            <person name="Hidaka K."/>
        </authorList>
    </citation>
    <scope>NUCLEOTIDE SEQUENCE [LARGE SCALE GENOMIC DNA]</scope>
    <source>
        <strain evidence="2 3">NBRC 110142</strain>
    </source>
</reference>
<dbReference type="EMBL" id="BAABRP010000009">
    <property type="protein sequence ID" value="GAA5513671.1"/>
    <property type="molecule type" value="Genomic_DNA"/>
</dbReference>
<name>A0ABP9W964_9DEIO</name>
<dbReference type="Pfam" id="PF11213">
    <property type="entry name" value="DUF3006"/>
    <property type="match status" value="1"/>
</dbReference>
<keyword evidence="3" id="KW-1185">Reference proteome</keyword>
<organism evidence="2 3">
    <name type="scientific">Deinococcus carri</name>
    <dbReference type="NCBI Taxonomy" id="1211323"/>
    <lineage>
        <taxon>Bacteria</taxon>
        <taxon>Thermotogati</taxon>
        <taxon>Deinococcota</taxon>
        <taxon>Deinococci</taxon>
        <taxon>Deinococcales</taxon>
        <taxon>Deinococcaceae</taxon>
        <taxon>Deinococcus</taxon>
    </lineage>
</organism>
<proteinExistence type="predicted"/>
<protein>
    <recommendedName>
        <fullName evidence="4">DUF3006 domain-containing protein</fullName>
    </recommendedName>
</protein>
<accession>A0ABP9W964</accession>
<dbReference type="RefSeq" id="WP_345465462.1">
    <property type="nucleotide sequence ID" value="NZ_BAABRP010000009.1"/>
</dbReference>
<sequence length="94" mass="10133">MTPDTPEPDLAGTLTVDAIEGRYARVEREDGSTEDWSLASLPCGVQEGDVIRLTVIDGDLDIEIDHAETQRRRASAQAQLDALNQAAPSGELDL</sequence>
<dbReference type="InterPro" id="IPR021377">
    <property type="entry name" value="DUF3006"/>
</dbReference>
<feature type="region of interest" description="Disordered" evidence="1">
    <location>
        <begin position="73"/>
        <end position="94"/>
    </location>
</feature>
<evidence type="ECO:0000313" key="2">
    <source>
        <dbReference type="EMBL" id="GAA5513671.1"/>
    </source>
</evidence>
<dbReference type="Proteomes" id="UP001401887">
    <property type="component" value="Unassembled WGS sequence"/>
</dbReference>
<evidence type="ECO:0000313" key="3">
    <source>
        <dbReference type="Proteomes" id="UP001401887"/>
    </source>
</evidence>
<evidence type="ECO:0008006" key="4">
    <source>
        <dbReference type="Google" id="ProtNLM"/>
    </source>
</evidence>